<dbReference type="PANTHER" id="PTHR19328">
    <property type="entry name" value="HEDGEHOG-INTERACTING PROTEIN"/>
    <property type="match status" value="1"/>
</dbReference>
<evidence type="ECO:0000256" key="2">
    <source>
        <dbReference type="ARBA" id="ARBA00022723"/>
    </source>
</evidence>
<keyword evidence="3 4" id="KW-0408">Iron</keyword>
<keyword evidence="2 4" id="KW-0479">Metal-binding</keyword>
<keyword evidence="1 4" id="KW-0349">Heme</keyword>
<gene>
    <name evidence="6" type="ORF">CLV48_101182</name>
</gene>
<reference evidence="6 7" key="1">
    <citation type="submission" date="2018-03" db="EMBL/GenBank/DDBJ databases">
        <title>Genomic Encyclopedia of Archaeal and Bacterial Type Strains, Phase II (KMG-II): from individual species to whole genera.</title>
        <authorList>
            <person name="Goeker M."/>
        </authorList>
    </citation>
    <scope>NUCLEOTIDE SEQUENCE [LARGE SCALE GENOMIC DNA]</scope>
    <source>
        <strain evidence="6 7">DSM 28057</strain>
    </source>
</reference>
<dbReference type="PANTHER" id="PTHR19328:SF13">
    <property type="entry name" value="HIPL1 PROTEIN"/>
    <property type="match status" value="1"/>
</dbReference>
<dbReference type="InterPro" id="IPR011042">
    <property type="entry name" value="6-blade_b-propeller_TolB-like"/>
</dbReference>
<dbReference type="EMBL" id="PYGF01000001">
    <property type="protein sequence ID" value="PSL07252.1"/>
    <property type="molecule type" value="Genomic_DNA"/>
</dbReference>
<dbReference type="SUPFAM" id="SSF50952">
    <property type="entry name" value="Soluble quinoprotein glucose dehydrogenase"/>
    <property type="match status" value="1"/>
</dbReference>
<dbReference type="GO" id="GO:0046872">
    <property type="term" value="F:metal ion binding"/>
    <property type="evidence" value="ECO:0007669"/>
    <property type="project" value="UniProtKB-KW"/>
</dbReference>
<dbReference type="Pfam" id="PF07995">
    <property type="entry name" value="GSDH"/>
    <property type="match status" value="1"/>
</dbReference>
<accession>A0A2P8ECP6</accession>
<dbReference type="InterPro" id="IPR012938">
    <property type="entry name" value="Glc/Sorbosone_DH"/>
</dbReference>
<protein>
    <submittedName>
        <fullName evidence="6">Glucose/arabinose dehydrogenase</fullName>
    </submittedName>
</protein>
<dbReference type="InterPro" id="IPR009056">
    <property type="entry name" value="Cyt_c-like_dom"/>
</dbReference>
<evidence type="ECO:0000256" key="3">
    <source>
        <dbReference type="ARBA" id="ARBA00023004"/>
    </source>
</evidence>
<evidence type="ECO:0000259" key="5">
    <source>
        <dbReference type="PROSITE" id="PS51007"/>
    </source>
</evidence>
<comment type="caution">
    <text evidence="6">The sequence shown here is derived from an EMBL/GenBank/DDBJ whole genome shotgun (WGS) entry which is preliminary data.</text>
</comment>
<dbReference type="InterPro" id="IPR011041">
    <property type="entry name" value="Quinoprot_gluc/sorb_DH_b-prop"/>
</dbReference>
<evidence type="ECO:0000313" key="7">
    <source>
        <dbReference type="Proteomes" id="UP000240708"/>
    </source>
</evidence>
<evidence type="ECO:0000256" key="1">
    <source>
        <dbReference type="ARBA" id="ARBA00022617"/>
    </source>
</evidence>
<dbReference type="PROSITE" id="PS51007">
    <property type="entry name" value="CYTC"/>
    <property type="match status" value="1"/>
</dbReference>
<dbReference type="InterPro" id="IPR036909">
    <property type="entry name" value="Cyt_c-like_dom_sf"/>
</dbReference>
<dbReference type="GO" id="GO:0020037">
    <property type="term" value="F:heme binding"/>
    <property type="evidence" value="ECO:0007669"/>
    <property type="project" value="InterPro"/>
</dbReference>
<dbReference type="Gene3D" id="2.120.10.30">
    <property type="entry name" value="TolB, C-terminal domain"/>
    <property type="match status" value="1"/>
</dbReference>
<dbReference type="RefSeq" id="WP_245889443.1">
    <property type="nucleotide sequence ID" value="NZ_PYGF01000001.1"/>
</dbReference>
<sequence>MNKAFLYLSLILLTFCQSKKEESPKYPVLGYIQNGNSILEISEIVTDLEVPWDIDAAVPWKLWFTQVSGTVHLLDLATGEQKNVFTITDLIAKKSYGLLGMAVYPAKDWVFLHYTFALNKGEIDEQILSRLVRYSFDGNTLIDPLILMDSIPGATYHNGSRIVISPDEKLFFSLGDIGIIDSVLDDGFVGGKIHRLNLDGSIPTDNPIPGSSVWAKGFRNSQGLVIGKNNMLYGSDHGAITDDEINLIQKGGNYGWPEVHGYIDQVKEKSYAGNHTVIEPLIAWTPTIASAGLAYYPTDHIPEWENSLLLATMKGMSIRVLHLNESGDQILSEDIFLQKTFGRIRDISVGPDGSIYYCTSNKDWHPRFQPWLYDDLPSGPDRIMRIRILEQNEKLVPGKPIYKKDPAAYEIKDEDWNFKVGEELEEGAKLYTSHCLLCHGPEGKGSEDLIPPISKTDWVTGDKGRLIRLILTGISGPILVNGKTYNQEMPAFDHLSDKEIADLLTFIRNQFGNSANPIIPGEVYEERKSILR</sequence>
<keyword evidence="7" id="KW-1185">Reference proteome</keyword>
<dbReference type="AlphaFoldDB" id="A0A2P8ECP6"/>
<dbReference type="Proteomes" id="UP000240708">
    <property type="component" value="Unassembled WGS sequence"/>
</dbReference>
<evidence type="ECO:0000313" key="6">
    <source>
        <dbReference type="EMBL" id="PSL07252.1"/>
    </source>
</evidence>
<organism evidence="6 7">
    <name type="scientific">Cecembia rubra</name>
    <dbReference type="NCBI Taxonomy" id="1485585"/>
    <lineage>
        <taxon>Bacteria</taxon>
        <taxon>Pseudomonadati</taxon>
        <taxon>Bacteroidota</taxon>
        <taxon>Cytophagia</taxon>
        <taxon>Cytophagales</taxon>
        <taxon>Cyclobacteriaceae</taxon>
        <taxon>Cecembia</taxon>
    </lineage>
</organism>
<dbReference type="Pfam" id="PF00034">
    <property type="entry name" value="Cytochrom_C"/>
    <property type="match status" value="1"/>
</dbReference>
<name>A0A2P8ECP6_9BACT</name>
<feature type="domain" description="Cytochrome c" evidence="5">
    <location>
        <begin position="422"/>
        <end position="511"/>
    </location>
</feature>
<dbReference type="SUPFAM" id="SSF46626">
    <property type="entry name" value="Cytochrome c"/>
    <property type="match status" value="1"/>
</dbReference>
<dbReference type="Gene3D" id="1.10.760.10">
    <property type="entry name" value="Cytochrome c-like domain"/>
    <property type="match status" value="1"/>
</dbReference>
<evidence type="ECO:0000256" key="4">
    <source>
        <dbReference type="PROSITE-ProRule" id="PRU00433"/>
    </source>
</evidence>
<proteinExistence type="predicted"/>
<dbReference type="GO" id="GO:0009055">
    <property type="term" value="F:electron transfer activity"/>
    <property type="evidence" value="ECO:0007669"/>
    <property type="project" value="InterPro"/>
</dbReference>